<protein>
    <submittedName>
        <fullName evidence="2">DUF4123 domain-containing protein</fullName>
    </submittedName>
</protein>
<evidence type="ECO:0000259" key="1">
    <source>
        <dbReference type="Pfam" id="PF13503"/>
    </source>
</evidence>
<dbReference type="Pfam" id="PF13503">
    <property type="entry name" value="DUF4123"/>
    <property type="match status" value="1"/>
</dbReference>
<accession>A0A3M0MEP0</accession>
<sequence>MTKRTDTPFEIVQKHLRRFTKLPVLDDGKMPFFRFWDPRVLRPFLTVIAGDAARMRRIMMTDAGKPLHYVFRHGETDIRFSPEAGEMAETPIAPMYLRFADFDPIARARAAERRRRMADQIQADFLPVNWSTGPARLSKRLWNMPCNASRLTASANMPICISLRHGRCSTVRSSRCGTRQAS</sequence>
<reference evidence="2 3" key="1">
    <citation type="submission" date="2018-07" db="EMBL/GenBank/DDBJ databases">
        <authorList>
            <person name="Zhang Y."/>
            <person name="Wang L."/>
            <person name="Ma S."/>
        </authorList>
    </citation>
    <scope>NUCLEOTIDE SEQUENCE [LARGE SCALE GENOMIC DNA]</scope>
    <source>
        <strain evidence="2 3">4-2</strain>
    </source>
</reference>
<dbReference type="EMBL" id="QOKZ01000026">
    <property type="protein sequence ID" value="RMC29677.1"/>
    <property type="molecule type" value="Genomic_DNA"/>
</dbReference>
<dbReference type="Proteomes" id="UP000273516">
    <property type="component" value="Unassembled WGS sequence"/>
</dbReference>
<comment type="caution">
    <text evidence="2">The sequence shown here is derived from an EMBL/GenBank/DDBJ whole genome shotgun (WGS) entry which is preliminary data.</text>
</comment>
<name>A0A3M0MEP0_9RHOB</name>
<evidence type="ECO:0000313" key="3">
    <source>
        <dbReference type="Proteomes" id="UP000273516"/>
    </source>
</evidence>
<proteinExistence type="predicted"/>
<keyword evidence="3" id="KW-1185">Reference proteome</keyword>
<feature type="domain" description="DUF4123" evidence="1">
    <location>
        <begin position="6"/>
        <end position="48"/>
    </location>
</feature>
<gene>
    <name evidence="2" type="ORF">C9E81_22465</name>
</gene>
<dbReference type="InterPro" id="IPR025391">
    <property type="entry name" value="DUF4123"/>
</dbReference>
<organism evidence="2 3">
    <name type="scientific">Paracoccus alkanivorans</name>
    <dbReference type="NCBI Taxonomy" id="2116655"/>
    <lineage>
        <taxon>Bacteria</taxon>
        <taxon>Pseudomonadati</taxon>
        <taxon>Pseudomonadota</taxon>
        <taxon>Alphaproteobacteria</taxon>
        <taxon>Rhodobacterales</taxon>
        <taxon>Paracoccaceae</taxon>
        <taxon>Paracoccus</taxon>
    </lineage>
</organism>
<dbReference type="AlphaFoldDB" id="A0A3M0MEP0"/>
<dbReference type="OrthoDB" id="6431152at2"/>
<evidence type="ECO:0000313" key="2">
    <source>
        <dbReference type="EMBL" id="RMC29677.1"/>
    </source>
</evidence>